<dbReference type="PANTHER" id="PTHR30290:SF9">
    <property type="entry name" value="OLIGOPEPTIDE-BINDING PROTEIN APPA"/>
    <property type="match status" value="1"/>
</dbReference>
<gene>
    <name evidence="5" type="ORF">GO738_14885</name>
</gene>
<dbReference type="InterPro" id="IPR006311">
    <property type="entry name" value="TAT_signal"/>
</dbReference>
<name>A0A6N8IL46_9ACTN</name>
<dbReference type="Gene3D" id="3.10.105.10">
    <property type="entry name" value="Dipeptide-binding Protein, Domain 3"/>
    <property type="match status" value="1"/>
</dbReference>
<evidence type="ECO:0000256" key="3">
    <source>
        <dbReference type="ARBA" id="ARBA00022729"/>
    </source>
</evidence>
<dbReference type="GO" id="GO:1904680">
    <property type="term" value="F:peptide transmembrane transporter activity"/>
    <property type="evidence" value="ECO:0007669"/>
    <property type="project" value="TreeGrafter"/>
</dbReference>
<keyword evidence="2" id="KW-0813">Transport</keyword>
<dbReference type="InterPro" id="IPR039424">
    <property type="entry name" value="SBP_5"/>
</dbReference>
<evidence type="ECO:0000313" key="5">
    <source>
        <dbReference type="EMBL" id="MVN16607.1"/>
    </source>
</evidence>
<comment type="similarity">
    <text evidence="1">Belongs to the bacterial solute-binding protein 5 family.</text>
</comment>
<comment type="caution">
    <text evidence="5">The sequence shown here is derived from an EMBL/GenBank/DDBJ whole genome shotgun (WGS) entry which is preliminary data.</text>
</comment>
<dbReference type="PIRSF" id="PIRSF002741">
    <property type="entry name" value="MppA"/>
    <property type="match status" value="1"/>
</dbReference>
<dbReference type="AlphaFoldDB" id="A0A6N8IL46"/>
<dbReference type="Pfam" id="PF00496">
    <property type="entry name" value="SBP_bac_5"/>
    <property type="match status" value="1"/>
</dbReference>
<dbReference type="GO" id="GO:0042597">
    <property type="term" value="C:periplasmic space"/>
    <property type="evidence" value="ECO:0007669"/>
    <property type="project" value="UniProtKB-ARBA"/>
</dbReference>
<dbReference type="RefSeq" id="WP_087194555.1">
    <property type="nucleotide sequence ID" value="NZ_WPOC01000037.1"/>
</dbReference>
<dbReference type="PROSITE" id="PS51318">
    <property type="entry name" value="TAT"/>
    <property type="match status" value="1"/>
</dbReference>
<dbReference type="InterPro" id="IPR030678">
    <property type="entry name" value="Peptide/Ni-bd"/>
</dbReference>
<dbReference type="InterPro" id="IPR000914">
    <property type="entry name" value="SBP_5_dom"/>
</dbReference>
<evidence type="ECO:0000313" key="6">
    <source>
        <dbReference type="Proteomes" id="UP000468327"/>
    </source>
</evidence>
<dbReference type="PANTHER" id="PTHR30290">
    <property type="entry name" value="PERIPLASMIC BINDING COMPONENT OF ABC TRANSPORTER"/>
    <property type="match status" value="1"/>
</dbReference>
<dbReference type="EMBL" id="WPOC01000037">
    <property type="protein sequence ID" value="MVN16607.1"/>
    <property type="molecule type" value="Genomic_DNA"/>
</dbReference>
<accession>A0A6N8IL46</accession>
<evidence type="ECO:0000256" key="2">
    <source>
        <dbReference type="ARBA" id="ARBA00022448"/>
    </source>
</evidence>
<dbReference type="GO" id="GO:0015833">
    <property type="term" value="P:peptide transport"/>
    <property type="evidence" value="ECO:0007669"/>
    <property type="project" value="TreeGrafter"/>
</dbReference>
<dbReference type="SUPFAM" id="SSF53850">
    <property type="entry name" value="Periplasmic binding protein-like II"/>
    <property type="match status" value="1"/>
</dbReference>
<dbReference type="Gene3D" id="3.40.190.10">
    <property type="entry name" value="Periplasmic binding protein-like II"/>
    <property type="match status" value="1"/>
</dbReference>
<protein>
    <submittedName>
        <fullName evidence="5">ABC transporter substrate-binding protein</fullName>
    </submittedName>
</protein>
<keyword evidence="3" id="KW-0732">Signal</keyword>
<reference evidence="5 6" key="1">
    <citation type="submission" date="2019-11" db="EMBL/GenBank/DDBJ databases">
        <title>Whole genome shotgun sequencing (WGS) data from Adlercreutzia equolifaciens ResAG-91, Eggerthella lenta MRI-F36, MRI-F37, MRI-F40, ResAG-49, ResAG-88, ResAG-121, ResAG-145, and Gordonibacter sp. ResAG-5, ResAG-26, ResAG-43, ResAG-50, ResAG-59.</title>
        <authorList>
            <person name="Stoll D.A."/>
            <person name="Danylec N."/>
            <person name="Franz C.M.A.P."/>
            <person name="Huch M."/>
        </authorList>
    </citation>
    <scope>NUCLEOTIDE SEQUENCE [LARGE SCALE GENOMIC DNA]</scope>
    <source>
        <strain evidence="5 6">ResAG-59</strain>
    </source>
</reference>
<dbReference type="GO" id="GO:0043190">
    <property type="term" value="C:ATP-binding cassette (ABC) transporter complex"/>
    <property type="evidence" value="ECO:0007669"/>
    <property type="project" value="InterPro"/>
</dbReference>
<evidence type="ECO:0000259" key="4">
    <source>
        <dbReference type="Pfam" id="PF00496"/>
    </source>
</evidence>
<feature type="domain" description="Solute-binding protein family 5" evidence="4">
    <location>
        <begin position="99"/>
        <end position="442"/>
    </location>
</feature>
<sequence>MPETNGSQTGVAISRRDCVKLMGGLALAFGAGGVLSACSGQTAEQGGTEQGGGERVLRVGIAGGSTDTIDPSMANGAMLPFAVYLNIFDSLVLMEGEEMTYQLADEITTNDDGTEWTIVIKEGVTFHNGDPLTADDVLYSLQYLSTSPNGMMGYMYVDWDSSVSDGDRTVTIRLTQPQATFVEEALAPISTIFPNGTTADQFDVEDLGSGPYKLVSFDPDSGTVIEAFEGYWGGAPEIDRIELFPMMESSSRVTALTGGQIDFAHQISSTDVATIEGAEGLAVMSGGVAHSSVYKFCLNATKAPFDDEEVRTAFKAIVDREAMVETIFRGEGEVGNDVIGKGLPGYNDAIEQRSLDFESAAQVFRDKDITSLDVLTSELVPGIKDSVDMLAQQMEKAGVALNVTEVDPANIFTDMQPIYDTQVFATYLINRPYAARAYMDTGATSPYNFSQWADEEYNALLTQASQTGGEAERTEIYDQAQQILWERGSEVMWGYAYELSAHIEGVSGVGITQSVPLFAKASMA</sequence>
<dbReference type="Proteomes" id="UP000468327">
    <property type="component" value="Unassembled WGS sequence"/>
</dbReference>
<organism evidence="5 6">
    <name type="scientific">Gordonibacter urolithinfaciens</name>
    <dbReference type="NCBI Taxonomy" id="1335613"/>
    <lineage>
        <taxon>Bacteria</taxon>
        <taxon>Bacillati</taxon>
        <taxon>Actinomycetota</taxon>
        <taxon>Coriobacteriia</taxon>
        <taxon>Eggerthellales</taxon>
        <taxon>Eggerthellaceae</taxon>
        <taxon>Gordonibacter</taxon>
    </lineage>
</organism>
<evidence type="ECO:0000256" key="1">
    <source>
        <dbReference type="ARBA" id="ARBA00005695"/>
    </source>
</evidence>
<proteinExistence type="inferred from homology"/>
<keyword evidence="6" id="KW-1185">Reference proteome</keyword>
<dbReference type="Gene3D" id="3.90.76.10">
    <property type="entry name" value="Dipeptide-binding Protein, Domain 1"/>
    <property type="match status" value="1"/>
</dbReference>